<gene>
    <name evidence="2" type="ORF">QYT958_LOCUS46731</name>
    <name evidence="1" type="ORF">TSG867_LOCUS34342</name>
</gene>
<dbReference type="EMBL" id="CAJOBQ010017709">
    <property type="protein sequence ID" value="CAF4730531.1"/>
    <property type="molecule type" value="Genomic_DNA"/>
</dbReference>
<comment type="caution">
    <text evidence="1">The sequence shown here is derived from an EMBL/GenBank/DDBJ whole genome shotgun (WGS) entry which is preliminary data.</text>
</comment>
<accession>A0A821KG30</accession>
<feature type="non-terminal residue" evidence="1">
    <location>
        <position position="80"/>
    </location>
</feature>
<feature type="non-terminal residue" evidence="1">
    <location>
        <position position="1"/>
    </location>
</feature>
<dbReference type="EMBL" id="CAJOBR010084411">
    <property type="protein sequence ID" value="CAF5130063.1"/>
    <property type="molecule type" value="Genomic_DNA"/>
</dbReference>
<name>A0A821KG30_9BILA</name>
<dbReference type="Proteomes" id="UP000663862">
    <property type="component" value="Unassembled WGS sequence"/>
</dbReference>
<evidence type="ECO:0000313" key="2">
    <source>
        <dbReference type="EMBL" id="CAF5130063.1"/>
    </source>
</evidence>
<evidence type="ECO:0000313" key="1">
    <source>
        <dbReference type="EMBL" id="CAF4730531.1"/>
    </source>
</evidence>
<dbReference type="Proteomes" id="UP000663848">
    <property type="component" value="Unassembled WGS sequence"/>
</dbReference>
<reference evidence="1" key="1">
    <citation type="submission" date="2021-02" db="EMBL/GenBank/DDBJ databases">
        <authorList>
            <person name="Nowell W R."/>
        </authorList>
    </citation>
    <scope>NUCLEOTIDE SEQUENCE</scope>
</reference>
<protein>
    <submittedName>
        <fullName evidence="1">Uncharacterized protein</fullName>
    </submittedName>
</protein>
<proteinExistence type="predicted"/>
<dbReference type="AlphaFoldDB" id="A0A821KG30"/>
<sequence length="80" mass="9818">QRLDKDDRRNEIPIWLKLTNEKFRELFRKISSSLSTTTITIEELQQLVLKMYQDRKYLNENKLWSTLLKIIENGLHRWPM</sequence>
<organism evidence="1 3">
    <name type="scientific">Rotaria socialis</name>
    <dbReference type="NCBI Taxonomy" id="392032"/>
    <lineage>
        <taxon>Eukaryota</taxon>
        <taxon>Metazoa</taxon>
        <taxon>Spiralia</taxon>
        <taxon>Gnathifera</taxon>
        <taxon>Rotifera</taxon>
        <taxon>Eurotatoria</taxon>
        <taxon>Bdelloidea</taxon>
        <taxon>Philodinida</taxon>
        <taxon>Philodinidae</taxon>
        <taxon>Rotaria</taxon>
    </lineage>
</organism>
<evidence type="ECO:0000313" key="3">
    <source>
        <dbReference type="Proteomes" id="UP000663862"/>
    </source>
</evidence>